<dbReference type="AlphaFoldDB" id="A0A1B2DP53"/>
<name>A0A1B2DP53_9BACL</name>
<organism evidence="1">
    <name type="scientific">Paenibacillus sp. BIHB 4019</name>
    <dbReference type="NCBI Taxonomy" id="1870819"/>
    <lineage>
        <taxon>Bacteria</taxon>
        <taxon>Bacillati</taxon>
        <taxon>Bacillota</taxon>
        <taxon>Bacilli</taxon>
        <taxon>Bacillales</taxon>
        <taxon>Paenibacillaceae</taxon>
        <taxon>Paenibacillus</taxon>
    </lineage>
</organism>
<sequence length="175" mass="20434">MERAKELFLLHFGSFMSMRQAGVYEAYKQFEIDREVENEWYNECIDSCTKQLSIRDWDAAASLLAIIKVHNNERIIKNVVAFVTKQLMSADSIVKLMYAEHILEMIKAMRQTVSDSVRFEAYEAALHLLEDIMKKPLVVDPGHELSLFKLRDKRSLNNRAQISIDTIKNDGYWKE</sequence>
<accession>A0A1B2DP53</accession>
<evidence type="ECO:0000313" key="1">
    <source>
        <dbReference type="EMBL" id="ANY69490.1"/>
    </source>
</evidence>
<proteinExistence type="predicted"/>
<reference evidence="1" key="1">
    <citation type="submission" date="2016-08" db="EMBL/GenBank/DDBJ databases">
        <title>Complete Genome Seqeunce of Paenibacillus sp. BIHB 4019 from tea rhizoplane.</title>
        <authorList>
            <person name="Thakur R."/>
            <person name="Swarnkar M.K."/>
            <person name="Gulati A."/>
        </authorList>
    </citation>
    <scope>NUCLEOTIDE SEQUENCE [LARGE SCALE GENOMIC DNA]</scope>
    <source>
        <strain evidence="1">BIHB4019</strain>
    </source>
</reference>
<protein>
    <submittedName>
        <fullName evidence="1">Uncharacterized protein</fullName>
    </submittedName>
</protein>
<gene>
    <name evidence="1" type="ORF">BBD42_25635</name>
</gene>
<dbReference type="EMBL" id="CP016808">
    <property type="protein sequence ID" value="ANY69490.1"/>
    <property type="molecule type" value="Genomic_DNA"/>
</dbReference>